<dbReference type="Proteomes" id="UP000770717">
    <property type="component" value="Unassembled WGS sequence"/>
</dbReference>
<dbReference type="InterPro" id="IPR052143">
    <property type="entry name" value="Mitoribosomal_bL36m"/>
</dbReference>
<dbReference type="InterPro" id="IPR000473">
    <property type="entry name" value="Ribosomal_bL36"/>
</dbReference>
<organism evidence="9 10">
    <name type="scientific">Eleutherodactylus coqui</name>
    <name type="common">Puerto Rican coqui</name>
    <dbReference type="NCBI Taxonomy" id="57060"/>
    <lineage>
        <taxon>Eukaryota</taxon>
        <taxon>Metazoa</taxon>
        <taxon>Chordata</taxon>
        <taxon>Craniata</taxon>
        <taxon>Vertebrata</taxon>
        <taxon>Euteleostomi</taxon>
        <taxon>Amphibia</taxon>
        <taxon>Batrachia</taxon>
        <taxon>Anura</taxon>
        <taxon>Neobatrachia</taxon>
        <taxon>Hyloidea</taxon>
        <taxon>Eleutherodactylidae</taxon>
        <taxon>Eleutherodactylinae</taxon>
        <taxon>Eleutherodactylus</taxon>
        <taxon>Eleutherodactylus</taxon>
    </lineage>
</organism>
<comment type="subcellular location">
    <subcellularLocation>
        <location evidence="1">Mitochondrion</location>
    </subcellularLocation>
</comment>
<dbReference type="GO" id="GO:0003735">
    <property type="term" value="F:structural constituent of ribosome"/>
    <property type="evidence" value="ECO:0007669"/>
    <property type="project" value="InterPro"/>
</dbReference>
<feature type="signal peptide" evidence="8">
    <location>
        <begin position="1"/>
        <end position="24"/>
    </location>
</feature>
<evidence type="ECO:0000256" key="2">
    <source>
        <dbReference type="ARBA" id="ARBA00007645"/>
    </source>
</evidence>
<keyword evidence="5" id="KW-0496">Mitochondrion</keyword>
<comment type="caution">
    <text evidence="9">The sequence shown here is derived from an EMBL/GenBank/DDBJ whole genome shotgun (WGS) entry which is preliminary data.</text>
</comment>
<dbReference type="Pfam" id="PF00444">
    <property type="entry name" value="Ribosomal_L36"/>
    <property type="match status" value="1"/>
</dbReference>
<evidence type="ECO:0000313" key="9">
    <source>
        <dbReference type="EMBL" id="KAG9464036.1"/>
    </source>
</evidence>
<evidence type="ECO:0000313" key="10">
    <source>
        <dbReference type="Proteomes" id="UP000770717"/>
    </source>
</evidence>
<evidence type="ECO:0000256" key="6">
    <source>
        <dbReference type="ARBA" id="ARBA00023274"/>
    </source>
</evidence>
<keyword evidence="8" id="KW-0732">Signal</keyword>
<keyword evidence="10" id="KW-1185">Reference proteome</keyword>
<dbReference type="AlphaFoldDB" id="A0A8J6ECC6"/>
<proteinExistence type="inferred from homology"/>
<keyword evidence="4 7" id="KW-0689">Ribosomal protein</keyword>
<dbReference type="SUPFAM" id="SSF57840">
    <property type="entry name" value="Ribosomal protein L36"/>
    <property type="match status" value="1"/>
</dbReference>
<dbReference type="PROSITE" id="PS51257">
    <property type="entry name" value="PROKAR_LIPOPROTEIN"/>
    <property type="match status" value="1"/>
</dbReference>
<dbReference type="HAMAP" id="MF_00251">
    <property type="entry name" value="Ribosomal_bL36"/>
    <property type="match status" value="1"/>
</dbReference>
<dbReference type="EMBL" id="WNTK01005231">
    <property type="protein sequence ID" value="KAG9464036.1"/>
    <property type="molecule type" value="Genomic_DNA"/>
</dbReference>
<evidence type="ECO:0000256" key="5">
    <source>
        <dbReference type="ARBA" id="ARBA00023128"/>
    </source>
</evidence>
<feature type="chain" id="PRO_5035181674" description="Ribosomal protein" evidence="8">
    <location>
        <begin position="25"/>
        <end position="106"/>
    </location>
</feature>
<keyword evidence="6 7" id="KW-0687">Ribonucleoprotein</keyword>
<evidence type="ECO:0000256" key="8">
    <source>
        <dbReference type="SAM" id="SignalP"/>
    </source>
</evidence>
<protein>
    <recommendedName>
        <fullName evidence="7">Ribosomal protein</fullName>
    </recommendedName>
</protein>
<dbReference type="OrthoDB" id="10265903at2759"/>
<sequence>MAWLLLRRALSSLSISLTSVGCSALRPSSVPAAFSASARYCHPQNTMDFRSAFLLPSSSWPPAQQTSGLKTKGVLKKRCKDCYIVKRRGRLYVYCKSHGRHKQRLA</sequence>
<dbReference type="InterPro" id="IPR035977">
    <property type="entry name" value="Ribosomal_bL36_sp"/>
</dbReference>
<dbReference type="GO" id="GO:0006412">
    <property type="term" value="P:translation"/>
    <property type="evidence" value="ECO:0007669"/>
    <property type="project" value="InterPro"/>
</dbReference>
<reference evidence="9" key="1">
    <citation type="thesis" date="2020" institute="ProQuest LLC" country="789 East Eisenhower Parkway, Ann Arbor, MI, USA">
        <title>Comparative Genomics and Chromosome Evolution.</title>
        <authorList>
            <person name="Mudd A.B."/>
        </authorList>
    </citation>
    <scope>NUCLEOTIDE SEQUENCE</scope>
    <source>
        <strain evidence="9">HN-11 Male</strain>
        <tissue evidence="9">Kidney and liver</tissue>
    </source>
</reference>
<dbReference type="GO" id="GO:0005762">
    <property type="term" value="C:mitochondrial large ribosomal subunit"/>
    <property type="evidence" value="ECO:0007669"/>
    <property type="project" value="TreeGrafter"/>
</dbReference>
<evidence type="ECO:0000256" key="3">
    <source>
        <dbReference type="ARBA" id="ARBA00022946"/>
    </source>
</evidence>
<evidence type="ECO:0000256" key="1">
    <source>
        <dbReference type="ARBA" id="ARBA00004173"/>
    </source>
</evidence>
<dbReference type="PANTHER" id="PTHR46909:SF1">
    <property type="entry name" value="LARGE RIBOSOMAL SUBUNIT PROTEIN BL36M"/>
    <property type="match status" value="1"/>
</dbReference>
<accession>A0A8J6ECC6</accession>
<evidence type="ECO:0000256" key="4">
    <source>
        <dbReference type="ARBA" id="ARBA00022980"/>
    </source>
</evidence>
<evidence type="ECO:0000256" key="7">
    <source>
        <dbReference type="RuleBase" id="RU000570"/>
    </source>
</evidence>
<dbReference type="PANTHER" id="PTHR46909">
    <property type="entry name" value="39S RIBOSOMAL PROTEIN L36, MITOCHONDRIAL"/>
    <property type="match status" value="1"/>
</dbReference>
<comment type="similarity">
    <text evidence="2 7">Belongs to the bacterial ribosomal protein bL36 family.</text>
</comment>
<keyword evidence="3" id="KW-0809">Transit peptide</keyword>
<gene>
    <name evidence="9" type="ORF">GDO78_020615</name>
</gene>
<name>A0A8J6ECC6_ELECQ</name>
<dbReference type="NCBIfam" id="TIGR01022">
    <property type="entry name" value="rpmJ_bact"/>
    <property type="match status" value="1"/>
</dbReference>